<protein>
    <submittedName>
        <fullName evidence="2">DgyrCDS4891</fullName>
    </submittedName>
</protein>
<dbReference type="PANTHER" id="PTHR15605">
    <property type="entry name" value="KINESIN-ASSOCIATED PROTEINS"/>
    <property type="match status" value="1"/>
</dbReference>
<dbReference type="SMART" id="SM00185">
    <property type="entry name" value="ARM"/>
    <property type="match status" value="4"/>
</dbReference>
<dbReference type="GO" id="GO:0035869">
    <property type="term" value="C:ciliary transition zone"/>
    <property type="evidence" value="ECO:0007669"/>
    <property type="project" value="TreeGrafter"/>
</dbReference>
<dbReference type="GO" id="GO:0007018">
    <property type="term" value="P:microtubule-based movement"/>
    <property type="evidence" value="ECO:0007669"/>
    <property type="project" value="TreeGrafter"/>
</dbReference>
<reference evidence="2 3" key="1">
    <citation type="submission" date="2020-08" db="EMBL/GenBank/DDBJ databases">
        <authorList>
            <person name="Hejnol A."/>
        </authorList>
    </citation>
    <scope>NUCLEOTIDE SEQUENCE [LARGE SCALE GENOMIC DNA]</scope>
</reference>
<dbReference type="InterPro" id="IPR000225">
    <property type="entry name" value="Armadillo"/>
</dbReference>
<organism evidence="2 3">
    <name type="scientific">Dimorphilus gyrociliatus</name>
    <dbReference type="NCBI Taxonomy" id="2664684"/>
    <lineage>
        <taxon>Eukaryota</taxon>
        <taxon>Metazoa</taxon>
        <taxon>Spiralia</taxon>
        <taxon>Lophotrochozoa</taxon>
        <taxon>Annelida</taxon>
        <taxon>Polychaeta</taxon>
        <taxon>Polychaeta incertae sedis</taxon>
        <taxon>Dinophilidae</taxon>
        <taxon>Dimorphilus</taxon>
    </lineage>
</organism>
<dbReference type="InterPro" id="IPR008658">
    <property type="entry name" value="KAP3"/>
</dbReference>
<dbReference type="AlphaFoldDB" id="A0A7I8VJR3"/>
<proteinExistence type="predicted"/>
<dbReference type="OrthoDB" id="10265679at2759"/>
<dbReference type="GO" id="GO:0019894">
    <property type="term" value="F:kinesin binding"/>
    <property type="evidence" value="ECO:0007669"/>
    <property type="project" value="InterPro"/>
</dbReference>
<evidence type="ECO:0000256" key="1">
    <source>
        <dbReference type="SAM" id="MobiDB-lite"/>
    </source>
</evidence>
<dbReference type="Pfam" id="PF05804">
    <property type="entry name" value="KAP"/>
    <property type="match status" value="1"/>
</dbReference>
<dbReference type="EMBL" id="CAJFCJ010000006">
    <property type="protein sequence ID" value="CAD5115961.1"/>
    <property type="molecule type" value="Genomic_DNA"/>
</dbReference>
<comment type="caution">
    <text evidence="2">The sequence shown here is derived from an EMBL/GenBank/DDBJ whole genome shotgun (WGS) entry which is preliminary data.</text>
</comment>
<dbReference type="GO" id="GO:0016939">
    <property type="term" value="C:kinesin II complex"/>
    <property type="evidence" value="ECO:0007669"/>
    <property type="project" value="TreeGrafter"/>
</dbReference>
<dbReference type="SMART" id="SM01297">
    <property type="entry name" value="KAP"/>
    <property type="match status" value="1"/>
</dbReference>
<dbReference type="PANTHER" id="PTHR15605:SF2">
    <property type="entry name" value="KINESIN-ASSOCIATED PROTEIN 3"/>
    <property type="match status" value="1"/>
</dbReference>
<accession>A0A7I8VJR3</accession>
<evidence type="ECO:0000313" key="2">
    <source>
        <dbReference type="EMBL" id="CAD5115961.1"/>
    </source>
</evidence>
<dbReference type="InterPro" id="IPR011989">
    <property type="entry name" value="ARM-like"/>
</dbReference>
<name>A0A7I8VJR3_9ANNE</name>
<gene>
    <name evidence="2" type="ORF">DGYR_LOCUS4644</name>
</gene>
<evidence type="ECO:0000313" key="3">
    <source>
        <dbReference type="Proteomes" id="UP000549394"/>
    </source>
</evidence>
<dbReference type="SUPFAM" id="SSF48371">
    <property type="entry name" value="ARM repeat"/>
    <property type="match status" value="1"/>
</dbReference>
<keyword evidence="3" id="KW-1185">Reference proteome</keyword>
<dbReference type="GO" id="GO:0005930">
    <property type="term" value="C:axoneme"/>
    <property type="evidence" value="ECO:0007669"/>
    <property type="project" value="TreeGrafter"/>
</dbReference>
<dbReference type="Gene3D" id="1.25.10.10">
    <property type="entry name" value="Leucine-rich Repeat Variant"/>
    <property type="match status" value="1"/>
</dbReference>
<dbReference type="GO" id="GO:0044782">
    <property type="term" value="P:cilium organization"/>
    <property type="evidence" value="ECO:0007669"/>
    <property type="project" value="TreeGrafter"/>
</dbReference>
<feature type="region of interest" description="Disordered" evidence="1">
    <location>
        <begin position="105"/>
        <end position="128"/>
    </location>
</feature>
<dbReference type="Proteomes" id="UP000549394">
    <property type="component" value="Unassembled WGS sequence"/>
</dbReference>
<dbReference type="InterPro" id="IPR016024">
    <property type="entry name" value="ARM-type_fold"/>
</dbReference>
<sequence length="823" mass="95077">MYHDDARYLKRRVKGGNIDVHPTEKALIVHYELEATILGYGGDPMLGERKECQKVIRVKTLNSTTDVSGLAKEIIQKCNLIHPQKLPEVEQLLYYLQNRKEVTSEGTKKGKMTGKLSEPQPYEGTELDDTANLNDMEDYLLMLYEDISDKIKGSAYILQLARNPDNLEEIFENETVVGALARVLTEDWKESTELATNIIYVFFCFSSFSQFHGVISHFKIGALCMNIIEHDLLKYDQWARELENRKQAYENNKGNSNAKKEYERGRKKFTVLVRKQEQLLRVAFYLLLNLSEDLKVEMKMRNKSIVRMLIKTLDRDNPELLILTVSFLKKLSIFLENKAEMAESHIIEKLSRIIPSEHEDLLNISLRLLLNLSFDKLMRSTMIKVGLLPRLVNLLQNENHAIVVLCILYHISYDENCKSMFAMTDCIQMVMQMLLESPEPELELVALCINLAANERNAQLICKRDGLKLLMKRAFKFKDALLMKMIRNLSEHDGPTKTLFIDYISKLASAIFEVDNEDFVLECVGILGNLTIADLDYELILKEYNLVPWIKEHLAPAKCEDDFLLEVIILVGTVCNDDACAKLLAQAKIIQALIDLLNAKQEDDEIVCQIVYVFYQMIFHQATREVIIKNTQAPAYLIDLMHDKNTEIRKVCDNTLDIISEFDEEWAKKIQMEKFRWHNQQWLEMVESQTIDDNNMPQYEDPNGYMQDSDLLNQPHLFVNNPDLYPQDQFEGYGFEGDLVDSLEYEGTPGGYLKTANDYDPYERPDSHVGYVMNGQPVDEYGTPINHPFQHGQRSEYAEYSEEDFEEMRRSYRGSGGGGGYIR</sequence>